<dbReference type="VEuPathDB" id="FungiDB:JI435_096140"/>
<accession>A0A7U2HTG3</accession>
<feature type="region of interest" description="Disordered" evidence="1">
    <location>
        <begin position="34"/>
        <end position="58"/>
    </location>
</feature>
<dbReference type="OrthoDB" id="4158087at2759"/>
<evidence type="ECO:0000256" key="1">
    <source>
        <dbReference type="SAM" id="MobiDB-lite"/>
    </source>
</evidence>
<sequence>MPSETLTLSADTDRGRLHEARANLKIQPVIMIFDSRPRNTRQKHAKKSRKSSTASGKTFAFVNISRPGKVDEESRRLVKTHVMQDVLRQKSGDCSKLEVMSPTSSDLLQHSPRSMESSPQAPPSYLLIFPFQTEPYMLKLVHDYAGAMLPTESKVIDSAWFPLIMTDAALFHALLCTSALFGLHDIAVQRKHMLESIRLINGRLSGDGATSDATITAILFMAKAEYFQGNHGVWSVHMDGVKRIVELRGGMETLSQLIQQKIYSTDILGCMEIGAIPHFPAVSLPKPLCPPYHCDLPPAIVSLAEIYTLDPDFLALLSEITTHAAYSSATHDTLNLQYRLLSLYSTRQYQHLLPDPNFFTGTFYGQGQEAQSDIVQEILLIGAMLFLSLPHMRTLPPIRPIDYSYLLSRLNSFLSPSFNNHTLLLHREFLLWLSFLGEVFSSSSIALSIYARGCSPFGIQMRAFSDMLGIISWEEMNMALGMMWAIQPRHEKPYRCLWEEAVIDQEYATRSSIVM</sequence>
<feature type="compositionally biased region" description="Basic residues" evidence="1">
    <location>
        <begin position="38"/>
        <end position="50"/>
    </location>
</feature>
<name>A0A7U2HTG3_PHANO</name>
<evidence type="ECO:0000313" key="3">
    <source>
        <dbReference type="Proteomes" id="UP000663193"/>
    </source>
</evidence>
<keyword evidence="3" id="KW-1185">Reference proteome</keyword>
<dbReference type="AlphaFoldDB" id="A0A7U2HTG3"/>
<gene>
    <name evidence="2" type="ORF">JI435_096140</name>
</gene>
<dbReference type="Pfam" id="PF11951">
    <property type="entry name" value="Fungal_trans_2"/>
    <property type="match status" value="1"/>
</dbReference>
<dbReference type="InterPro" id="IPR021858">
    <property type="entry name" value="Fun_TF"/>
</dbReference>
<dbReference type="EMBL" id="CP069023">
    <property type="protein sequence ID" value="QRC90208.1"/>
    <property type="molecule type" value="Genomic_DNA"/>
</dbReference>
<protein>
    <recommendedName>
        <fullName evidence="4">Transcription factor domain-containing protein</fullName>
    </recommendedName>
</protein>
<dbReference type="Proteomes" id="UP000663193">
    <property type="component" value="Chromosome 1"/>
</dbReference>
<feature type="region of interest" description="Disordered" evidence="1">
    <location>
        <begin position="97"/>
        <end position="119"/>
    </location>
</feature>
<proteinExistence type="predicted"/>
<dbReference type="PANTHER" id="PTHR37540:SF5">
    <property type="entry name" value="TRANSCRIPTION FACTOR DOMAIN-CONTAINING PROTEIN"/>
    <property type="match status" value="1"/>
</dbReference>
<reference evidence="3" key="1">
    <citation type="journal article" date="2021" name="BMC Genomics">
        <title>Chromosome-level genome assembly and manually-curated proteome of model necrotroph Parastagonospora nodorum Sn15 reveals a genome-wide trove of candidate effector homologs, and redundancy of virulence-related functions within an accessory chromosome.</title>
        <authorList>
            <person name="Bertazzoni S."/>
            <person name="Jones D.A.B."/>
            <person name="Phan H.T."/>
            <person name="Tan K.-C."/>
            <person name="Hane J.K."/>
        </authorList>
    </citation>
    <scope>NUCLEOTIDE SEQUENCE [LARGE SCALE GENOMIC DNA]</scope>
    <source>
        <strain evidence="3">SN15 / ATCC MYA-4574 / FGSC 10173)</strain>
    </source>
</reference>
<feature type="compositionally biased region" description="Polar residues" evidence="1">
    <location>
        <begin position="101"/>
        <end position="119"/>
    </location>
</feature>
<organism evidence="2 3">
    <name type="scientific">Phaeosphaeria nodorum (strain SN15 / ATCC MYA-4574 / FGSC 10173)</name>
    <name type="common">Glume blotch fungus</name>
    <name type="synonym">Parastagonospora nodorum</name>
    <dbReference type="NCBI Taxonomy" id="321614"/>
    <lineage>
        <taxon>Eukaryota</taxon>
        <taxon>Fungi</taxon>
        <taxon>Dikarya</taxon>
        <taxon>Ascomycota</taxon>
        <taxon>Pezizomycotina</taxon>
        <taxon>Dothideomycetes</taxon>
        <taxon>Pleosporomycetidae</taxon>
        <taxon>Pleosporales</taxon>
        <taxon>Pleosporineae</taxon>
        <taxon>Phaeosphaeriaceae</taxon>
        <taxon>Parastagonospora</taxon>
    </lineage>
</organism>
<evidence type="ECO:0000313" key="2">
    <source>
        <dbReference type="EMBL" id="QRC90208.1"/>
    </source>
</evidence>
<evidence type="ECO:0008006" key="4">
    <source>
        <dbReference type="Google" id="ProtNLM"/>
    </source>
</evidence>
<dbReference type="PANTHER" id="PTHR37540">
    <property type="entry name" value="TRANSCRIPTION FACTOR (ACR-2), PUTATIVE-RELATED-RELATED"/>
    <property type="match status" value="1"/>
</dbReference>